<gene>
    <name evidence="2" type="ORF">EJ02DRAFT_41887</name>
</gene>
<evidence type="ECO:0000313" key="3">
    <source>
        <dbReference type="Proteomes" id="UP000800038"/>
    </source>
</evidence>
<reference evidence="2" key="1">
    <citation type="journal article" date="2020" name="Stud. Mycol.">
        <title>101 Dothideomycetes genomes: a test case for predicting lifestyles and emergence of pathogens.</title>
        <authorList>
            <person name="Haridas S."/>
            <person name="Albert R."/>
            <person name="Binder M."/>
            <person name="Bloem J."/>
            <person name="Labutti K."/>
            <person name="Salamov A."/>
            <person name="Andreopoulos B."/>
            <person name="Baker S."/>
            <person name="Barry K."/>
            <person name="Bills G."/>
            <person name="Bluhm B."/>
            <person name="Cannon C."/>
            <person name="Castanera R."/>
            <person name="Culley D."/>
            <person name="Daum C."/>
            <person name="Ezra D."/>
            <person name="Gonzalez J."/>
            <person name="Henrissat B."/>
            <person name="Kuo A."/>
            <person name="Liang C."/>
            <person name="Lipzen A."/>
            <person name="Lutzoni F."/>
            <person name="Magnuson J."/>
            <person name="Mondo S."/>
            <person name="Nolan M."/>
            <person name="Ohm R."/>
            <person name="Pangilinan J."/>
            <person name="Park H.-J."/>
            <person name="Ramirez L."/>
            <person name="Alfaro M."/>
            <person name="Sun H."/>
            <person name="Tritt A."/>
            <person name="Yoshinaga Y."/>
            <person name="Zwiers L.-H."/>
            <person name="Turgeon B."/>
            <person name="Goodwin S."/>
            <person name="Spatafora J."/>
            <person name="Crous P."/>
            <person name="Grigoriev I."/>
        </authorList>
    </citation>
    <scope>NUCLEOTIDE SEQUENCE</scope>
    <source>
        <strain evidence="2">CBS 161.51</strain>
    </source>
</reference>
<organism evidence="2 3">
    <name type="scientific">Clathrospora elynae</name>
    <dbReference type="NCBI Taxonomy" id="706981"/>
    <lineage>
        <taxon>Eukaryota</taxon>
        <taxon>Fungi</taxon>
        <taxon>Dikarya</taxon>
        <taxon>Ascomycota</taxon>
        <taxon>Pezizomycotina</taxon>
        <taxon>Dothideomycetes</taxon>
        <taxon>Pleosporomycetidae</taxon>
        <taxon>Pleosporales</taxon>
        <taxon>Diademaceae</taxon>
        <taxon>Clathrospora</taxon>
    </lineage>
</organism>
<feature type="region of interest" description="Disordered" evidence="1">
    <location>
        <begin position="159"/>
        <end position="185"/>
    </location>
</feature>
<evidence type="ECO:0000256" key="1">
    <source>
        <dbReference type="SAM" id="MobiDB-lite"/>
    </source>
</evidence>
<dbReference type="AlphaFoldDB" id="A0A6A5SE54"/>
<sequence length="216" mass="23313">MYGTHGSIACPDESLLCSWTQDALALHGFANVQLFLVVSASTSAIIGSSPTSQRACPLTQLNARPPSWHVTVALKNEFSFCENKSRSFFCLSTLAKYTFSTSLLYPGPHGDAPRAHVADNGAMVVLHASWPLPYLAIKPVQAVLVWNFLLSHTTEDARGLRKRETKGTARTSRQIGRLDPPQPTSATELAASLRTEQALESGPDYLSAAIFGCAHS</sequence>
<dbReference type="EMBL" id="ML976124">
    <property type="protein sequence ID" value="KAF1937828.1"/>
    <property type="molecule type" value="Genomic_DNA"/>
</dbReference>
<protein>
    <submittedName>
        <fullName evidence="2">Uncharacterized protein</fullName>
    </submittedName>
</protein>
<name>A0A6A5SE54_9PLEO</name>
<proteinExistence type="predicted"/>
<accession>A0A6A5SE54</accession>
<keyword evidence="3" id="KW-1185">Reference proteome</keyword>
<dbReference type="Proteomes" id="UP000800038">
    <property type="component" value="Unassembled WGS sequence"/>
</dbReference>
<evidence type="ECO:0000313" key="2">
    <source>
        <dbReference type="EMBL" id="KAF1937828.1"/>
    </source>
</evidence>